<evidence type="ECO:0000313" key="1">
    <source>
        <dbReference type="EMBL" id="QJA57120.1"/>
    </source>
</evidence>
<accession>A0A6M3IHV4</accession>
<proteinExistence type="predicted"/>
<gene>
    <name evidence="1" type="ORF">MM415B01710_0004</name>
</gene>
<organism evidence="1">
    <name type="scientific">viral metagenome</name>
    <dbReference type="NCBI Taxonomy" id="1070528"/>
    <lineage>
        <taxon>unclassified sequences</taxon>
        <taxon>metagenomes</taxon>
        <taxon>organismal metagenomes</taxon>
    </lineage>
</organism>
<protein>
    <submittedName>
        <fullName evidence="1">Uncharacterized protein</fullName>
    </submittedName>
</protein>
<dbReference type="EMBL" id="MT141255">
    <property type="protein sequence ID" value="QJA57120.1"/>
    <property type="molecule type" value="Genomic_DNA"/>
</dbReference>
<sequence length="83" mass="9754">MAEKKKFFNNEVQPRHMVSVHQLAKDFGTTSVSLKKWLDENKITIHKIGLSRIVWTTELMCFLDRPVEFFAPIYNSNVKEENV</sequence>
<reference evidence="1" key="1">
    <citation type="submission" date="2020-03" db="EMBL/GenBank/DDBJ databases">
        <title>The deep terrestrial virosphere.</title>
        <authorList>
            <person name="Holmfeldt K."/>
            <person name="Nilsson E."/>
            <person name="Simone D."/>
            <person name="Lopez-Fernandez M."/>
            <person name="Wu X."/>
            <person name="de Brujin I."/>
            <person name="Lundin D."/>
            <person name="Andersson A."/>
            <person name="Bertilsson S."/>
            <person name="Dopson M."/>
        </authorList>
    </citation>
    <scope>NUCLEOTIDE SEQUENCE</scope>
    <source>
        <strain evidence="1">MM415B01710</strain>
    </source>
</reference>
<name>A0A6M3IHV4_9ZZZZ</name>
<dbReference type="AlphaFoldDB" id="A0A6M3IHV4"/>